<dbReference type="GO" id="GO:0006401">
    <property type="term" value="P:RNA catabolic process"/>
    <property type="evidence" value="ECO:0007669"/>
    <property type="project" value="InterPro"/>
</dbReference>
<reference evidence="2" key="1">
    <citation type="submission" date="2025-08" db="UniProtKB">
        <authorList>
            <consortium name="RefSeq"/>
        </authorList>
    </citation>
    <scope>IDENTIFICATION</scope>
</reference>
<dbReference type="GeneID" id="107272837"/>
<proteinExistence type="predicted"/>
<dbReference type="GO" id="GO:0032299">
    <property type="term" value="C:ribonuclease H2 complex"/>
    <property type="evidence" value="ECO:0007669"/>
    <property type="project" value="InterPro"/>
</dbReference>
<sequence length="137" mass="15817">MAIHLHIKKETLESEKESVLHLMPCKIDGDETAKVSKYFTPYISEVNDDYKQATFRGYPLQGRKIKVPKGYTGYTFYEYEKPVANNTDRNLYSTGKFSEFTYWNYDKIPSRNDALSGALDWIDIAEALHSTDEPTKS</sequence>
<evidence type="ECO:0000313" key="1">
    <source>
        <dbReference type="Proteomes" id="UP000694920"/>
    </source>
</evidence>
<accession>A0AAJ7CBE9</accession>
<dbReference type="PANTHER" id="PTHR47204">
    <property type="entry name" value="OS02G0168900 PROTEIN"/>
    <property type="match status" value="1"/>
</dbReference>
<evidence type="ECO:0000313" key="2">
    <source>
        <dbReference type="RefSeq" id="XP_015605875.1"/>
    </source>
</evidence>
<dbReference type="PANTHER" id="PTHR47204:SF1">
    <property type="entry name" value="RIBONUCLEASE H2 SUBUNIT C"/>
    <property type="match status" value="1"/>
</dbReference>
<name>A0AAJ7CBE9_CEPCN</name>
<dbReference type="CDD" id="cd09271">
    <property type="entry name" value="RNase_H2-C"/>
    <property type="match status" value="1"/>
</dbReference>
<organism evidence="1 2">
    <name type="scientific">Cephus cinctus</name>
    <name type="common">Wheat stem sawfly</name>
    <dbReference type="NCBI Taxonomy" id="211228"/>
    <lineage>
        <taxon>Eukaryota</taxon>
        <taxon>Metazoa</taxon>
        <taxon>Ecdysozoa</taxon>
        <taxon>Arthropoda</taxon>
        <taxon>Hexapoda</taxon>
        <taxon>Insecta</taxon>
        <taxon>Pterygota</taxon>
        <taxon>Neoptera</taxon>
        <taxon>Endopterygota</taxon>
        <taxon>Hymenoptera</taxon>
        <taxon>Cephoidea</taxon>
        <taxon>Cephidae</taxon>
        <taxon>Cephus</taxon>
    </lineage>
</organism>
<dbReference type="KEGG" id="ccin:107272837"/>
<dbReference type="InterPro" id="IPR013924">
    <property type="entry name" value="RNase_H2_suC"/>
</dbReference>
<protein>
    <submittedName>
        <fullName evidence="2">Ribonuclease H2 subunit C</fullName>
    </submittedName>
</protein>
<dbReference type="Gene3D" id="2.40.128.680">
    <property type="match status" value="1"/>
</dbReference>
<gene>
    <name evidence="2" type="primary">LOC107272837</name>
</gene>
<dbReference type="AlphaFoldDB" id="A0AAJ7CBE9"/>
<dbReference type="RefSeq" id="XP_015605875.1">
    <property type="nucleotide sequence ID" value="XM_015750389.2"/>
</dbReference>
<dbReference type="Pfam" id="PF08615">
    <property type="entry name" value="RNase_H2_suC"/>
    <property type="match status" value="1"/>
</dbReference>
<keyword evidence="1" id="KW-1185">Reference proteome</keyword>
<dbReference type="Proteomes" id="UP000694920">
    <property type="component" value="Unplaced"/>
</dbReference>